<dbReference type="Gene3D" id="3.40.50.1000">
    <property type="entry name" value="HAD superfamily/HAD-like"/>
    <property type="match status" value="1"/>
</dbReference>
<dbReference type="Proteomes" id="UP000502894">
    <property type="component" value="Chromosome"/>
</dbReference>
<reference evidence="1" key="1">
    <citation type="journal article" date="2020" name="Microbiol. Resour. Announc.">
        <title>Complete Genome Sequence of Novel Psychrotolerant Legionella Strain TUM19329, Isolated from Antarctic Lake Sediment.</title>
        <authorList>
            <person name="Shimada S."/>
            <person name="Nakai R."/>
            <person name="Aoki K."/>
            <person name="Shimoeda N."/>
            <person name="Ohno G."/>
            <person name="Miyazaki Y."/>
            <person name="Kudoh S."/>
            <person name="Imura S."/>
            <person name="Watanabe K."/>
            <person name="Ishii Y."/>
            <person name="Tateda K."/>
        </authorList>
    </citation>
    <scope>NUCLEOTIDE SEQUENCE [LARGE SCALE GENOMIC DNA]</scope>
    <source>
        <strain evidence="1">TUM19329</strain>
    </source>
</reference>
<proteinExistence type="predicted"/>
<sequence>MFACTQIPPLLKSEAINKLKKHQEDGHYCILATAAYDIYIKSWAEFYGFDAVVCTVLEVGTNNQFTGHLSGASCYGLEKAKKVQPWINHNTEIYAYGDSRGDKEILALADHPFYRCF</sequence>
<dbReference type="KEGG" id="lant:TUM19329_34550"/>
<dbReference type="InterPro" id="IPR023214">
    <property type="entry name" value="HAD_sf"/>
</dbReference>
<dbReference type="SUPFAM" id="SSF56784">
    <property type="entry name" value="HAD-like"/>
    <property type="match status" value="1"/>
</dbReference>
<dbReference type="Pfam" id="PF12710">
    <property type="entry name" value="HAD"/>
    <property type="match status" value="1"/>
</dbReference>
<dbReference type="InterPro" id="IPR036412">
    <property type="entry name" value="HAD-like_sf"/>
</dbReference>
<organism evidence="1 2">
    <name type="scientific">Legionella antarctica</name>
    <dbReference type="NCBI Taxonomy" id="2708020"/>
    <lineage>
        <taxon>Bacteria</taxon>
        <taxon>Pseudomonadati</taxon>
        <taxon>Pseudomonadota</taxon>
        <taxon>Gammaproteobacteria</taxon>
        <taxon>Legionellales</taxon>
        <taxon>Legionellaceae</taxon>
        <taxon>Legionella</taxon>
    </lineage>
</organism>
<dbReference type="EMBL" id="AP022839">
    <property type="protein sequence ID" value="BCA97094.1"/>
    <property type="molecule type" value="Genomic_DNA"/>
</dbReference>
<accession>A0A6F8T8S6</accession>
<dbReference type="NCBIfam" id="TIGR01488">
    <property type="entry name" value="HAD-SF-IB"/>
    <property type="match status" value="1"/>
</dbReference>
<evidence type="ECO:0008006" key="3">
    <source>
        <dbReference type="Google" id="ProtNLM"/>
    </source>
</evidence>
<keyword evidence="2" id="KW-1185">Reference proteome</keyword>
<name>A0A6F8T8S6_9GAMM</name>
<gene>
    <name evidence="1" type="ORF">TUM19329_34550</name>
</gene>
<evidence type="ECO:0000313" key="1">
    <source>
        <dbReference type="EMBL" id="BCA97094.1"/>
    </source>
</evidence>
<evidence type="ECO:0000313" key="2">
    <source>
        <dbReference type="Proteomes" id="UP000502894"/>
    </source>
</evidence>
<protein>
    <recommendedName>
        <fullName evidence="3">Phosphoserine phosphatase</fullName>
    </recommendedName>
</protein>
<dbReference type="AlphaFoldDB" id="A0A6F8T8S6"/>